<comment type="similarity">
    <text evidence="3">Belongs to the peptidase M1 family.</text>
</comment>
<evidence type="ECO:0000259" key="15">
    <source>
        <dbReference type="Pfam" id="PF17900"/>
    </source>
</evidence>
<sequence>MAAGVGATVLSLVAAALPAAEPLGVGDRLFPTLGNPGYDIGSYDIAFDYSGDKNKPLKARTVIDARVTADQLERFNLDFAAGTVRGVQVNGMDARYERAGEDLVVTPAIPLHKGARLRVDVRHTSRTKGIAHGAWVHTKDGLAMAAQADAAHRAFPSNDHPSDKAYFTFRLTAPKGVTAASGGTLVRRTRAGAATTWTYRLAHPMATELAQVSFGRSVVPRRTGPNGVPVRDVVPTDKRKVLEPWLKKTPAQMGWMERRVGRYPFENYGLLVAEATTGFELETQTLSLFERELLTSDSYPSWYKQSVMMHELAHQWFGNSVSPREWSDLWLNEGHATWYEWNYGAGLGGTPLTRRVRAAYGQSDDWRARYGPPAEPRAAKDGKRSEIFRPIVYDGSAVVLYALRQKIGKAAFDRLQRAWVVEHRDGNASTADFTAMASRISGQDLGGFLHAWLYGKKTPPMPGHPDWRQDKQGGQGKQNRHAPHGEPAKHQGR</sequence>
<keyword evidence="10" id="KW-0482">Metalloprotease</keyword>
<comment type="caution">
    <text evidence="16">The sequence shown here is derived from an EMBL/GenBank/DDBJ whole genome shotgun (WGS) entry which is preliminary data.</text>
</comment>
<evidence type="ECO:0000256" key="8">
    <source>
        <dbReference type="ARBA" id="ARBA00022801"/>
    </source>
</evidence>
<dbReference type="InterPro" id="IPR001930">
    <property type="entry name" value="Peptidase_M1"/>
</dbReference>
<name>A0ABN2WJL3_9ACTN</name>
<comment type="catalytic activity">
    <reaction evidence="1">
        <text>Release of an N-terminal amino acid, Xaa-|-Yaa- from a peptide, amide or arylamide. Xaa is preferably Ala, but may be most amino acids including Pro (slow action). When a terminal hydrophobic residue is followed by a prolyl residue, the two may be released as an intact Xaa-Pro dipeptide.</text>
        <dbReference type="EC" id="3.4.11.2"/>
    </reaction>
</comment>
<dbReference type="InterPro" id="IPR027268">
    <property type="entry name" value="Peptidase_M4/M1_CTD_sf"/>
</dbReference>
<dbReference type="InterPro" id="IPR045357">
    <property type="entry name" value="Aminopeptidase_N-like_N"/>
</dbReference>
<reference evidence="16 17" key="1">
    <citation type="journal article" date="2019" name="Int. J. Syst. Evol. Microbiol.">
        <title>The Global Catalogue of Microorganisms (GCM) 10K type strain sequencing project: providing services to taxonomists for standard genome sequencing and annotation.</title>
        <authorList>
            <consortium name="The Broad Institute Genomics Platform"/>
            <consortium name="The Broad Institute Genome Sequencing Center for Infectious Disease"/>
            <person name="Wu L."/>
            <person name="Ma J."/>
        </authorList>
    </citation>
    <scope>NUCLEOTIDE SEQUENCE [LARGE SCALE GENOMIC DNA]</scope>
    <source>
        <strain evidence="16 17">JCM 15478</strain>
    </source>
</reference>
<dbReference type="SUPFAM" id="SSF63737">
    <property type="entry name" value="Leukotriene A4 hydrolase N-terminal domain"/>
    <property type="match status" value="1"/>
</dbReference>
<evidence type="ECO:0000256" key="10">
    <source>
        <dbReference type="ARBA" id="ARBA00023049"/>
    </source>
</evidence>
<dbReference type="EC" id="3.4.11.2" evidence="4"/>
<dbReference type="InterPro" id="IPR042097">
    <property type="entry name" value="Aminopeptidase_N-like_N_sf"/>
</dbReference>
<organism evidence="16 17">
    <name type="scientific">Streptomyces albiaxialis</name>
    <dbReference type="NCBI Taxonomy" id="329523"/>
    <lineage>
        <taxon>Bacteria</taxon>
        <taxon>Bacillati</taxon>
        <taxon>Actinomycetota</taxon>
        <taxon>Actinomycetes</taxon>
        <taxon>Kitasatosporales</taxon>
        <taxon>Streptomycetaceae</taxon>
        <taxon>Streptomyces</taxon>
    </lineage>
</organism>
<dbReference type="SUPFAM" id="SSF55486">
    <property type="entry name" value="Metalloproteases ('zincins'), catalytic domain"/>
    <property type="match status" value="1"/>
</dbReference>
<dbReference type="Gene3D" id="1.10.390.10">
    <property type="entry name" value="Neutral Protease Domain 2"/>
    <property type="match status" value="1"/>
</dbReference>
<evidence type="ECO:0000256" key="9">
    <source>
        <dbReference type="ARBA" id="ARBA00022833"/>
    </source>
</evidence>
<gene>
    <name evidence="16" type="ORF">GCM10009801_58480</name>
</gene>
<feature type="region of interest" description="Disordered" evidence="13">
    <location>
        <begin position="457"/>
        <end position="493"/>
    </location>
</feature>
<evidence type="ECO:0000259" key="14">
    <source>
        <dbReference type="Pfam" id="PF01433"/>
    </source>
</evidence>
<evidence type="ECO:0000256" key="5">
    <source>
        <dbReference type="ARBA" id="ARBA00015611"/>
    </source>
</evidence>
<feature type="domain" description="Peptidase M1 membrane alanine aminopeptidase" evidence="14">
    <location>
        <begin position="262"/>
        <end position="452"/>
    </location>
</feature>
<evidence type="ECO:0000256" key="2">
    <source>
        <dbReference type="ARBA" id="ARBA00001947"/>
    </source>
</evidence>
<evidence type="ECO:0000256" key="7">
    <source>
        <dbReference type="ARBA" id="ARBA00022723"/>
    </source>
</evidence>
<dbReference type="CDD" id="cd09603">
    <property type="entry name" value="M1_APN_like"/>
    <property type="match status" value="1"/>
</dbReference>
<keyword evidence="17" id="KW-1185">Reference proteome</keyword>
<dbReference type="EMBL" id="BAAAPE010000014">
    <property type="protein sequence ID" value="GAA2092104.1"/>
    <property type="molecule type" value="Genomic_DNA"/>
</dbReference>
<keyword evidence="7" id="KW-0479">Metal-binding</keyword>
<dbReference type="PRINTS" id="PR00756">
    <property type="entry name" value="ALADIPTASE"/>
</dbReference>
<comment type="cofactor">
    <cofactor evidence="2">
        <name>Zn(2+)</name>
        <dbReference type="ChEBI" id="CHEBI:29105"/>
    </cofactor>
</comment>
<evidence type="ECO:0000256" key="1">
    <source>
        <dbReference type="ARBA" id="ARBA00000098"/>
    </source>
</evidence>
<evidence type="ECO:0000313" key="16">
    <source>
        <dbReference type="EMBL" id="GAA2092104.1"/>
    </source>
</evidence>
<dbReference type="Pfam" id="PF17900">
    <property type="entry name" value="Peptidase_M1_N"/>
    <property type="match status" value="1"/>
</dbReference>
<evidence type="ECO:0000256" key="6">
    <source>
        <dbReference type="ARBA" id="ARBA00022670"/>
    </source>
</evidence>
<evidence type="ECO:0000256" key="13">
    <source>
        <dbReference type="SAM" id="MobiDB-lite"/>
    </source>
</evidence>
<proteinExistence type="inferred from homology"/>
<dbReference type="InterPro" id="IPR014782">
    <property type="entry name" value="Peptidase_M1_dom"/>
</dbReference>
<accession>A0ABN2WJL3</accession>
<keyword evidence="8" id="KW-0378">Hydrolase</keyword>
<evidence type="ECO:0000256" key="12">
    <source>
        <dbReference type="ARBA" id="ARBA00031533"/>
    </source>
</evidence>
<dbReference type="InterPro" id="IPR050344">
    <property type="entry name" value="Peptidase_M1_aminopeptidases"/>
</dbReference>
<keyword evidence="9" id="KW-0862">Zinc</keyword>
<evidence type="ECO:0000313" key="17">
    <source>
        <dbReference type="Proteomes" id="UP001500016"/>
    </source>
</evidence>
<evidence type="ECO:0000256" key="11">
    <source>
        <dbReference type="ARBA" id="ARBA00029811"/>
    </source>
</evidence>
<evidence type="ECO:0000256" key="3">
    <source>
        <dbReference type="ARBA" id="ARBA00010136"/>
    </source>
</evidence>
<feature type="domain" description="Aminopeptidase N-like N-terminal" evidence="15">
    <location>
        <begin position="146"/>
        <end position="207"/>
    </location>
</feature>
<dbReference type="Pfam" id="PF01433">
    <property type="entry name" value="Peptidase_M1"/>
    <property type="match status" value="1"/>
</dbReference>
<dbReference type="Gene3D" id="2.60.40.1730">
    <property type="entry name" value="tricorn interacting facor f3 domain"/>
    <property type="match status" value="1"/>
</dbReference>
<dbReference type="PANTHER" id="PTHR11533">
    <property type="entry name" value="PROTEASE M1 ZINC METALLOPROTEASE"/>
    <property type="match status" value="1"/>
</dbReference>
<dbReference type="Proteomes" id="UP001500016">
    <property type="component" value="Unassembled WGS sequence"/>
</dbReference>
<evidence type="ECO:0000256" key="4">
    <source>
        <dbReference type="ARBA" id="ARBA00012564"/>
    </source>
</evidence>
<feature type="compositionally biased region" description="Basic and acidic residues" evidence="13">
    <location>
        <begin position="483"/>
        <end position="493"/>
    </location>
</feature>
<protein>
    <recommendedName>
        <fullName evidence="5">Aminopeptidase N</fullName>
        <ecNumber evidence="4">3.4.11.2</ecNumber>
    </recommendedName>
    <alternativeName>
        <fullName evidence="11">Alanine aminopeptidase</fullName>
    </alternativeName>
    <alternativeName>
        <fullName evidence="12">Lysyl aminopeptidase</fullName>
    </alternativeName>
</protein>
<keyword evidence="6" id="KW-0645">Protease</keyword>